<reference evidence="3 4" key="1">
    <citation type="submission" date="2019-07" db="EMBL/GenBank/DDBJ databases">
        <title>De Novo Assembly of kiwifruit Actinidia rufa.</title>
        <authorList>
            <person name="Sugita-Konishi S."/>
            <person name="Sato K."/>
            <person name="Mori E."/>
            <person name="Abe Y."/>
            <person name="Kisaki G."/>
            <person name="Hamano K."/>
            <person name="Suezawa K."/>
            <person name="Otani M."/>
            <person name="Fukuda T."/>
            <person name="Manabe T."/>
            <person name="Gomi K."/>
            <person name="Tabuchi M."/>
            <person name="Akimitsu K."/>
            <person name="Kataoka I."/>
        </authorList>
    </citation>
    <scope>NUCLEOTIDE SEQUENCE [LARGE SCALE GENOMIC DNA]</scope>
    <source>
        <strain evidence="4">cv. Fuchu</strain>
    </source>
</reference>
<feature type="domain" description="DUF6857" evidence="2">
    <location>
        <begin position="199"/>
        <end position="255"/>
    </location>
</feature>
<evidence type="ECO:0000256" key="1">
    <source>
        <dbReference type="SAM" id="MobiDB-lite"/>
    </source>
</evidence>
<dbReference type="EMBL" id="BJWL01000001">
    <property type="protein sequence ID" value="GFY81353.1"/>
    <property type="molecule type" value="Genomic_DNA"/>
</dbReference>
<dbReference type="PANTHER" id="PTHR31928:SF4">
    <property type="entry name" value="OS08G0541500 PROTEIN"/>
    <property type="match status" value="1"/>
</dbReference>
<evidence type="ECO:0000313" key="3">
    <source>
        <dbReference type="EMBL" id="GFY81353.1"/>
    </source>
</evidence>
<dbReference type="InterPro" id="IPR010341">
    <property type="entry name" value="DUF936_pln"/>
</dbReference>
<dbReference type="InterPro" id="IPR049172">
    <property type="entry name" value="DUF6857_pln"/>
</dbReference>
<name>A0A7J0E4C6_9ERIC</name>
<sequence length="310" mass="33200">MKSKSSNSKSIPSSPTSCYSLPTSFEKFANGLKQQAKIKGLERATAKGGVVQNAGPVRGASPTAKKALGIGSIKNLIQGIELGPKVLRKSWEGSMGLKSRDSPRLNVPKLELKPEPRSTSVPRKSTSERLPSKEENKVQILAKPSKEENKFQVPIKKVTANGDVDDVDKSNKQRTSVGKKLSGEVSNHGLPGNFVKVSLSSRRLTDGGASWASLPPSLAKLGKEVLKNRDAAQTSAIEALQEASAAESLLRCLRSLEILGLCDKPVGTMAAKEKSGHCNETEVTLELNPLAYKGEEFVTPRPSHVQSVQV</sequence>
<feature type="compositionally biased region" description="Basic and acidic residues" evidence="1">
    <location>
        <begin position="125"/>
        <end position="136"/>
    </location>
</feature>
<organism evidence="3 4">
    <name type="scientific">Actinidia rufa</name>
    <dbReference type="NCBI Taxonomy" id="165716"/>
    <lineage>
        <taxon>Eukaryota</taxon>
        <taxon>Viridiplantae</taxon>
        <taxon>Streptophyta</taxon>
        <taxon>Embryophyta</taxon>
        <taxon>Tracheophyta</taxon>
        <taxon>Spermatophyta</taxon>
        <taxon>Magnoliopsida</taxon>
        <taxon>eudicotyledons</taxon>
        <taxon>Gunneridae</taxon>
        <taxon>Pentapetalae</taxon>
        <taxon>asterids</taxon>
        <taxon>Ericales</taxon>
        <taxon>Actinidiaceae</taxon>
        <taxon>Actinidia</taxon>
    </lineage>
</organism>
<dbReference type="PANTHER" id="PTHR31928">
    <property type="entry name" value="EXPRESSED PROTEIN"/>
    <property type="match status" value="1"/>
</dbReference>
<evidence type="ECO:0000313" key="4">
    <source>
        <dbReference type="Proteomes" id="UP000585474"/>
    </source>
</evidence>
<proteinExistence type="predicted"/>
<keyword evidence="4" id="KW-1185">Reference proteome</keyword>
<feature type="region of interest" description="Disordered" evidence="1">
    <location>
        <begin position="93"/>
        <end position="136"/>
    </location>
</feature>
<gene>
    <name evidence="3" type="ORF">Acr_01g0011620</name>
</gene>
<dbReference type="OrthoDB" id="773154at2759"/>
<comment type="caution">
    <text evidence="3">The sequence shown here is derived from an EMBL/GenBank/DDBJ whole genome shotgun (WGS) entry which is preliminary data.</text>
</comment>
<protein>
    <submittedName>
        <fullName evidence="3">GPI-anchored adhesin-like protein, putative</fullName>
    </submittedName>
</protein>
<evidence type="ECO:0000259" key="2">
    <source>
        <dbReference type="Pfam" id="PF21647"/>
    </source>
</evidence>
<dbReference type="AlphaFoldDB" id="A0A7J0E4C6"/>
<dbReference type="Proteomes" id="UP000585474">
    <property type="component" value="Unassembled WGS sequence"/>
</dbReference>
<dbReference type="Pfam" id="PF21647">
    <property type="entry name" value="DUF6857"/>
    <property type="match status" value="1"/>
</dbReference>
<feature type="region of interest" description="Disordered" evidence="1">
    <location>
        <begin position="162"/>
        <end position="184"/>
    </location>
</feature>
<accession>A0A7J0E4C6</accession>